<dbReference type="AlphaFoldDB" id="A0AAW2QM17"/>
<accession>A0AAW2QM17</accession>
<dbReference type="InterPro" id="IPR037197">
    <property type="entry name" value="WWE_dom_sf"/>
</dbReference>
<reference evidence="3" key="1">
    <citation type="submission" date="2020-06" db="EMBL/GenBank/DDBJ databases">
        <authorList>
            <person name="Li T."/>
            <person name="Hu X."/>
            <person name="Zhang T."/>
            <person name="Song X."/>
            <person name="Zhang H."/>
            <person name="Dai N."/>
            <person name="Sheng W."/>
            <person name="Hou X."/>
            <person name="Wei L."/>
        </authorList>
    </citation>
    <scope>NUCLEOTIDE SEQUENCE</scope>
    <source>
        <strain evidence="3">KEN8</strain>
        <tissue evidence="3">Leaf</tissue>
    </source>
</reference>
<proteinExistence type="predicted"/>
<dbReference type="PANTHER" id="PTHR32263">
    <property type="entry name" value="INACTIVE POLY [ADP-RIBOSE] POLYMERASE SRO4-RELATED"/>
    <property type="match status" value="1"/>
</dbReference>
<dbReference type="InterPro" id="IPR004170">
    <property type="entry name" value="WWE_dom"/>
</dbReference>
<reference evidence="3" key="2">
    <citation type="journal article" date="2024" name="Plant">
        <title>Genomic evolution and insights into agronomic trait innovations of Sesamum species.</title>
        <authorList>
            <person name="Miao H."/>
            <person name="Wang L."/>
            <person name="Qu L."/>
            <person name="Liu H."/>
            <person name="Sun Y."/>
            <person name="Le M."/>
            <person name="Wang Q."/>
            <person name="Wei S."/>
            <person name="Zheng Y."/>
            <person name="Lin W."/>
            <person name="Duan Y."/>
            <person name="Cao H."/>
            <person name="Xiong S."/>
            <person name="Wang X."/>
            <person name="Wei L."/>
            <person name="Li C."/>
            <person name="Ma Q."/>
            <person name="Ju M."/>
            <person name="Zhao R."/>
            <person name="Li G."/>
            <person name="Mu C."/>
            <person name="Tian Q."/>
            <person name="Mei H."/>
            <person name="Zhang T."/>
            <person name="Gao T."/>
            <person name="Zhang H."/>
        </authorList>
    </citation>
    <scope>NUCLEOTIDE SEQUENCE</scope>
    <source>
        <strain evidence="3">KEN8</strain>
    </source>
</reference>
<dbReference type="PANTHER" id="PTHR32263:SF19">
    <property type="entry name" value="OS03G0230300 PROTEIN"/>
    <property type="match status" value="1"/>
</dbReference>
<dbReference type="InterPro" id="IPR057823">
    <property type="entry name" value="WWE_RCD1"/>
</dbReference>
<dbReference type="InterPro" id="IPR044964">
    <property type="entry name" value="RCD1/SRO1-5"/>
</dbReference>
<feature type="domain" description="PARP catalytic" evidence="2">
    <location>
        <begin position="200"/>
        <end position="423"/>
    </location>
</feature>
<dbReference type="GO" id="GO:0003950">
    <property type="term" value="F:NAD+ poly-ADP-ribosyltransferase activity"/>
    <property type="evidence" value="ECO:0007669"/>
    <property type="project" value="InterPro"/>
</dbReference>
<protein>
    <submittedName>
        <fullName evidence="3">Inactive poly [ADP-ribose] polymerase SRO1</fullName>
    </submittedName>
</protein>
<dbReference type="SUPFAM" id="SSF56399">
    <property type="entry name" value="ADP-ribosylation"/>
    <property type="match status" value="1"/>
</dbReference>
<dbReference type="Pfam" id="PF23467">
    <property type="entry name" value="WWE_5"/>
    <property type="match status" value="1"/>
</dbReference>
<feature type="domain" description="WWE" evidence="1">
    <location>
        <begin position="39"/>
        <end position="114"/>
    </location>
</feature>
<dbReference type="SUPFAM" id="SSF117839">
    <property type="entry name" value="WWE domain"/>
    <property type="match status" value="1"/>
</dbReference>
<gene>
    <name evidence="3" type="ORF">Scaly_1108700</name>
</gene>
<evidence type="ECO:0000259" key="1">
    <source>
        <dbReference type="PROSITE" id="PS50918"/>
    </source>
</evidence>
<dbReference type="PROSITE" id="PS50918">
    <property type="entry name" value="WWE"/>
    <property type="match status" value="1"/>
</dbReference>
<sequence>MNSLNSSSMMTKNCADVKVEGRVSASRSSSALSCELLIQNYSNFKRSSVPERFMFYEDGSWVDYPKEVVEVMRLGFAEGKPVVEAQVRGFNCFFDFYRMLEIELDTGNQRSISWIDVEGKCFFPKIFVNSCEFDSEDDSVSGDEDCRKIQIDIKIRQNSGSSECLVSNKTVKLSKRKREENGEKEKMDDNLSSINVKRRQMVGSESQSARWPKARTLGAEEKGYAIVKNLFLSGLEIVEPGSKVTAIHQCVRTEPLDKARCEVFSKQMDVTKQARGESNMVFAWYGTSAKGVESILKHGFTVPSKVPHPEGPGVGIHLSPVRSPQHSAMLSEIDENGEKHVILCRVILGKCEKIEAGSQQMYPSSVEYDTGVDDLKNPKCNELWDCFMALLMLEKTELVICLGRMFFGVYKAISFVVEANEFSPGVDCWTRDYICLFYGIIVCPRDDNKDAKSFIVLWLLLLSTAEASGSQASSLTDLGPSCLGNHDHKFGAYSYGPYRLWAMLAYHLNFRTDYELDSSPTPIVSHSFLRILDT</sequence>
<dbReference type="Gene3D" id="3.90.228.10">
    <property type="match status" value="1"/>
</dbReference>
<evidence type="ECO:0000313" key="3">
    <source>
        <dbReference type="EMBL" id="KAL0368898.1"/>
    </source>
</evidence>
<organism evidence="3">
    <name type="scientific">Sesamum calycinum</name>
    <dbReference type="NCBI Taxonomy" id="2727403"/>
    <lineage>
        <taxon>Eukaryota</taxon>
        <taxon>Viridiplantae</taxon>
        <taxon>Streptophyta</taxon>
        <taxon>Embryophyta</taxon>
        <taxon>Tracheophyta</taxon>
        <taxon>Spermatophyta</taxon>
        <taxon>Magnoliopsida</taxon>
        <taxon>eudicotyledons</taxon>
        <taxon>Gunneridae</taxon>
        <taxon>Pentapetalae</taxon>
        <taxon>asterids</taxon>
        <taxon>lamiids</taxon>
        <taxon>Lamiales</taxon>
        <taxon>Pedaliaceae</taxon>
        <taxon>Sesamum</taxon>
    </lineage>
</organism>
<dbReference type="EMBL" id="JACGWM010000006">
    <property type="protein sequence ID" value="KAL0368898.1"/>
    <property type="molecule type" value="Genomic_DNA"/>
</dbReference>
<dbReference type="InterPro" id="IPR012317">
    <property type="entry name" value="Poly(ADP-ribose)pol_cat_dom"/>
</dbReference>
<name>A0AAW2QM17_9LAMI</name>
<evidence type="ECO:0000259" key="2">
    <source>
        <dbReference type="PROSITE" id="PS51059"/>
    </source>
</evidence>
<comment type="caution">
    <text evidence="3">The sequence shown here is derived from an EMBL/GenBank/DDBJ whole genome shotgun (WGS) entry which is preliminary data.</text>
</comment>
<dbReference type="PROSITE" id="PS51059">
    <property type="entry name" value="PARP_CATALYTIC"/>
    <property type="match status" value="1"/>
</dbReference>